<keyword evidence="10 15" id="KW-0648">Protein biosynthesis</keyword>
<dbReference type="Gene3D" id="3.40.50.620">
    <property type="entry name" value="HUPs"/>
    <property type="match status" value="1"/>
</dbReference>
<keyword evidence="5 14" id="KW-0820">tRNA-binding</keyword>
<dbReference type="STRING" id="246404.A0A507FM90"/>
<dbReference type="PROSITE" id="PS50886">
    <property type="entry name" value="TRBD"/>
    <property type="match status" value="1"/>
</dbReference>
<keyword evidence="11 15" id="KW-0030">Aminoacyl-tRNA synthetase</keyword>
<keyword evidence="6 15" id="KW-0436">Ligase</keyword>
<evidence type="ECO:0000256" key="9">
    <source>
        <dbReference type="ARBA" id="ARBA00022884"/>
    </source>
</evidence>
<dbReference type="InterPro" id="IPR002305">
    <property type="entry name" value="aa-tRNA-synth_Ic"/>
</dbReference>
<dbReference type="Gene3D" id="1.10.240.10">
    <property type="entry name" value="Tyrosyl-Transfer RNA Synthetase"/>
    <property type="match status" value="1"/>
</dbReference>
<evidence type="ECO:0000256" key="2">
    <source>
        <dbReference type="ARBA" id="ARBA00004496"/>
    </source>
</evidence>
<dbReference type="CDD" id="cd00805">
    <property type="entry name" value="TyrRS_core"/>
    <property type="match status" value="1"/>
</dbReference>
<dbReference type="EMBL" id="QEAP01000022">
    <property type="protein sequence ID" value="TPX77373.1"/>
    <property type="molecule type" value="Genomic_DNA"/>
</dbReference>
<evidence type="ECO:0000313" key="19">
    <source>
        <dbReference type="Proteomes" id="UP000320333"/>
    </source>
</evidence>
<evidence type="ECO:0000256" key="8">
    <source>
        <dbReference type="ARBA" id="ARBA00022840"/>
    </source>
</evidence>
<proteinExistence type="inferred from homology"/>
<dbReference type="GO" id="GO:0005634">
    <property type="term" value="C:nucleus"/>
    <property type="evidence" value="ECO:0007669"/>
    <property type="project" value="UniProtKB-SubCell"/>
</dbReference>
<dbReference type="CDD" id="cd02799">
    <property type="entry name" value="tRNA_bind_EMAP-II_like"/>
    <property type="match status" value="1"/>
</dbReference>
<dbReference type="NCBIfam" id="TIGR00234">
    <property type="entry name" value="tyrS"/>
    <property type="match status" value="1"/>
</dbReference>
<keyword evidence="4" id="KW-0963">Cytoplasm</keyword>
<organism evidence="18 19">
    <name type="scientific">Chytriomyces confervae</name>
    <dbReference type="NCBI Taxonomy" id="246404"/>
    <lineage>
        <taxon>Eukaryota</taxon>
        <taxon>Fungi</taxon>
        <taxon>Fungi incertae sedis</taxon>
        <taxon>Chytridiomycota</taxon>
        <taxon>Chytridiomycota incertae sedis</taxon>
        <taxon>Chytridiomycetes</taxon>
        <taxon>Chytridiales</taxon>
        <taxon>Chytriomycetaceae</taxon>
        <taxon>Chytriomyces</taxon>
    </lineage>
</organism>
<evidence type="ECO:0000256" key="10">
    <source>
        <dbReference type="ARBA" id="ARBA00022917"/>
    </source>
</evidence>
<dbReference type="OrthoDB" id="197206at2759"/>
<gene>
    <name evidence="18" type="ORF">CcCBS67573_g01360</name>
</gene>
<evidence type="ECO:0000256" key="5">
    <source>
        <dbReference type="ARBA" id="ARBA00022555"/>
    </source>
</evidence>
<evidence type="ECO:0000256" key="14">
    <source>
        <dbReference type="PROSITE-ProRule" id="PRU00209"/>
    </source>
</evidence>
<dbReference type="GO" id="GO:0005737">
    <property type="term" value="C:cytoplasm"/>
    <property type="evidence" value="ECO:0007669"/>
    <property type="project" value="UniProtKB-SubCell"/>
</dbReference>
<evidence type="ECO:0000256" key="4">
    <source>
        <dbReference type="ARBA" id="ARBA00022490"/>
    </source>
</evidence>
<name>A0A507FM90_9FUNG</name>
<dbReference type="SUPFAM" id="SSF52374">
    <property type="entry name" value="Nucleotidylyl transferase"/>
    <property type="match status" value="1"/>
</dbReference>
<evidence type="ECO:0000256" key="6">
    <source>
        <dbReference type="ARBA" id="ARBA00022598"/>
    </source>
</evidence>
<keyword evidence="9 14" id="KW-0694">RNA-binding</keyword>
<reference evidence="18 19" key="1">
    <citation type="journal article" date="2019" name="Sci. Rep.">
        <title>Comparative genomics of chytrid fungi reveal insights into the obligate biotrophic and pathogenic lifestyle of Synchytrium endobioticum.</title>
        <authorList>
            <person name="van de Vossenberg B.T.L.H."/>
            <person name="Warris S."/>
            <person name="Nguyen H.D.T."/>
            <person name="van Gent-Pelzer M.P.E."/>
            <person name="Joly D.L."/>
            <person name="van de Geest H.C."/>
            <person name="Bonants P.J.M."/>
            <person name="Smith D.S."/>
            <person name="Levesque C.A."/>
            <person name="van der Lee T.A.J."/>
        </authorList>
    </citation>
    <scope>NUCLEOTIDE SEQUENCE [LARGE SCALE GENOMIC DNA]</scope>
    <source>
        <strain evidence="18 19">CBS 675.73</strain>
    </source>
</reference>
<comment type="similarity">
    <text evidence="3 15">Belongs to the class-I aminoacyl-tRNA synthetase family.</text>
</comment>
<dbReference type="GO" id="GO:0004831">
    <property type="term" value="F:tyrosine-tRNA ligase activity"/>
    <property type="evidence" value="ECO:0007669"/>
    <property type="project" value="UniProtKB-EC"/>
</dbReference>
<comment type="caution">
    <text evidence="18">The sequence shown here is derived from an EMBL/GenBank/DDBJ whole genome shotgun (WGS) entry which is preliminary data.</text>
</comment>
<feature type="region of interest" description="Disordered" evidence="16">
    <location>
        <begin position="340"/>
        <end position="373"/>
    </location>
</feature>
<dbReference type="PRINTS" id="PR01040">
    <property type="entry name" value="TRNASYNTHTYR"/>
</dbReference>
<feature type="compositionally biased region" description="Low complexity" evidence="16">
    <location>
        <begin position="349"/>
        <end position="373"/>
    </location>
</feature>
<evidence type="ECO:0000256" key="12">
    <source>
        <dbReference type="ARBA" id="ARBA00023242"/>
    </source>
</evidence>
<dbReference type="AlphaFoldDB" id="A0A507FM90"/>
<dbReference type="EC" id="6.1.1.1" evidence="15"/>
<dbReference type="Proteomes" id="UP000320333">
    <property type="component" value="Unassembled WGS sequence"/>
</dbReference>
<dbReference type="Pfam" id="PF01588">
    <property type="entry name" value="tRNA_bind"/>
    <property type="match status" value="1"/>
</dbReference>
<sequence length="548" mass="60637">MNPDEKFTLITRNLQEYLGGDEMKKILQERDLKVYWGTATTGKPHIGYFVAMTKLADMLQAGCHVTILFADLHAYLDNMKAPWELLRLRTKYYEAVIKAMLTSIGVPIEKLRFVIGSSYQLSEKYTLDVYKMLAMVTEHDAKKAGAEVVKQVESPFMSGLVYPLLQALDEEYLDVDMQFGGVDQRKIFTFAEKYLPHLGYKKRAHLMNVMLGGLSGSKMSSSDPDSKIDLLDDSKTVRKKLAKAFCEEGNVDDNPILSFLKVVIFPIMSLQNQSTFVIQRAEKFGGNIQFEGFESVFNAFKDKKLHPADLKSGATDALNALLEPIRKIFESEELVKLTNEAYPPPPKAAPKAKVAKQDSAASSPKAAKATTPTAAAVVEDADASIVSKLDIVVGKILEVSAHPDADSLYVEKIDVGEAEPRTVVSGLRKYMTMEEMKGKHVLVLKNLKPATMRGVKSMAMLLCASNAENTVVEFLIPPANSAPGDRVFFKGHEGTPEPLLNPKKKVWETVQPDFKTREGDCVALWKGIEFQTEKGIVKASTLAGASIR</sequence>
<dbReference type="SUPFAM" id="SSF50249">
    <property type="entry name" value="Nucleic acid-binding proteins"/>
    <property type="match status" value="1"/>
</dbReference>
<evidence type="ECO:0000313" key="18">
    <source>
        <dbReference type="EMBL" id="TPX77373.1"/>
    </source>
</evidence>
<dbReference type="PANTHER" id="PTHR11586:SF43">
    <property type="entry name" value="TYROSINE--TRNA LIGASE, CYTOPLASMIC"/>
    <property type="match status" value="1"/>
</dbReference>
<evidence type="ECO:0000256" key="7">
    <source>
        <dbReference type="ARBA" id="ARBA00022741"/>
    </source>
</evidence>
<keyword evidence="7 15" id="KW-0547">Nucleotide-binding</keyword>
<dbReference type="InterPro" id="IPR002547">
    <property type="entry name" value="tRNA-bd_dom"/>
</dbReference>
<dbReference type="GO" id="GO:0006950">
    <property type="term" value="P:response to stress"/>
    <property type="evidence" value="ECO:0007669"/>
    <property type="project" value="UniProtKB-ARBA"/>
</dbReference>
<dbReference type="FunFam" id="3.40.50.620:FF:000040">
    <property type="entry name" value="Tyrosine--tRNA ligase"/>
    <property type="match status" value="1"/>
</dbReference>
<dbReference type="InterPro" id="IPR012340">
    <property type="entry name" value="NA-bd_OB-fold"/>
</dbReference>
<comment type="catalytic activity">
    <reaction evidence="13">
        <text>tRNA(Tyr) + L-tyrosine + ATP = L-tyrosyl-tRNA(Tyr) + AMP + diphosphate + H(+)</text>
        <dbReference type="Rhea" id="RHEA:10220"/>
        <dbReference type="Rhea" id="RHEA-COMP:9706"/>
        <dbReference type="Rhea" id="RHEA-COMP:9707"/>
        <dbReference type="ChEBI" id="CHEBI:15378"/>
        <dbReference type="ChEBI" id="CHEBI:30616"/>
        <dbReference type="ChEBI" id="CHEBI:33019"/>
        <dbReference type="ChEBI" id="CHEBI:58315"/>
        <dbReference type="ChEBI" id="CHEBI:78442"/>
        <dbReference type="ChEBI" id="CHEBI:78536"/>
        <dbReference type="ChEBI" id="CHEBI:456215"/>
        <dbReference type="EC" id="6.1.1.1"/>
    </reaction>
    <physiologicalReaction direction="left-to-right" evidence="13">
        <dbReference type="Rhea" id="RHEA:10221"/>
    </physiologicalReaction>
</comment>
<keyword evidence="8 15" id="KW-0067">ATP-binding</keyword>
<dbReference type="FunFam" id="1.10.240.10:FF:000004">
    <property type="entry name" value="Tyrosine--tRNA ligase"/>
    <property type="match status" value="1"/>
</dbReference>
<keyword evidence="19" id="KW-1185">Reference proteome</keyword>
<evidence type="ECO:0000256" key="16">
    <source>
        <dbReference type="SAM" id="MobiDB-lite"/>
    </source>
</evidence>
<evidence type="ECO:0000256" key="1">
    <source>
        <dbReference type="ARBA" id="ARBA00004123"/>
    </source>
</evidence>
<dbReference type="InterPro" id="IPR014729">
    <property type="entry name" value="Rossmann-like_a/b/a_fold"/>
</dbReference>
<evidence type="ECO:0000256" key="15">
    <source>
        <dbReference type="RuleBase" id="RU361234"/>
    </source>
</evidence>
<evidence type="ECO:0000256" key="11">
    <source>
        <dbReference type="ARBA" id="ARBA00023146"/>
    </source>
</evidence>
<keyword evidence="12" id="KW-0539">Nucleus</keyword>
<evidence type="ECO:0000256" key="3">
    <source>
        <dbReference type="ARBA" id="ARBA00005594"/>
    </source>
</evidence>
<dbReference type="Pfam" id="PF00579">
    <property type="entry name" value="tRNA-synt_1b"/>
    <property type="match status" value="1"/>
</dbReference>
<feature type="domain" description="TRNA-binding" evidence="17">
    <location>
        <begin position="385"/>
        <end position="488"/>
    </location>
</feature>
<evidence type="ECO:0000256" key="13">
    <source>
        <dbReference type="ARBA" id="ARBA00048400"/>
    </source>
</evidence>
<comment type="subcellular location">
    <subcellularLocation>
        <location evidence="2">Cytoplasm</location>
    </subcellularLocation>
    <subcellularLocation>
        <location evidence="1">Nucleus</location>
    </subcellularLocation>
</comment>
<dbReference type="GO" id="GO:0000049">
    <property type="term" value="F:tRNA binding"/>
    <property type="evidence" value="ECO:0007669"/>
    <property type="project" value="UniProtKB-UniRule"/>
</dbReference>
<dbReference type="GO" id="GO:0006437">
    <property type="term" value="P:tyrosyl-tRNA aminoacylation"/>
    <property type="evidence" value="ECO:0007669"/>
    <property type="project" value="InterPro"/>
</dbReference>
<protein>
    <recommendedName>
        <fullName evidence="15">Tyrosine--tRNA ligase</fullName>
        <ecNumber evidence="15">6.1.1.1</ecNumber>
    </recommendedName>
    <alternativeName>
        <fullName evidence="15">Tyrosyl-tRNA synthetase</fullName>
    </alternativeName>
</protein>
<dbReference type="Gene3D" id="2.40.50.140">
    <property type="entry name" value="Nucleic acid-binding proteins"/>
    <property type="match status" value="1"/>
</dbReference>
<accession>A0A507FM90</accession>
<dbReference type="FunFam" id="2.40.50.140:FF:000047">
    <property type="entry name" value="tyrosine--tRNA ligase, cytoplasmic isoform X2"/>
    <property type="match status" value="1"/>
</dbReference>
<dbReference type="PANTHER" id="PTHR11586">
    <property type="entry name" value="TRNA-AMINOACYLATION COFACTOR ARC1 FAMILY MEMBER"/>
    <property type="match status" value="1"/>
</dbReference>
<dbReference type="NCBIfam" id="NF006330">
    <property type="entry name" value="PRK08560.1"/>
    <property type="match status" value="1"/>
</dbReference>
<dbReference type="InterPro" id="IPR002307">
    <property type="entry name" value="Tyr-tRNA-ligase"/>
</dbReference>
<dbReference type="GO" id="GO:0005524">
    <property type="term" value="F:ATP binding"/>
    <property type="evidence" value="ECO:0007669"/>
    <property type="project" value="UniProtKB-KW"/>
</dbReference>
<dbReference type="InterPro" id="IPR051270">
    <property type="entry name" value="Tyrosine-tRNA_ligase_regulator"/>
</dbReference>
<evidence type="ECO:0000259" key="17">
    <source>
        <dbReference type="PROSITE" id="PS50886"/>
    </source>
</evidence>